<accession>A0A7W9X352</accession>
<evidence type="ECO:0000313" key="1">
    <source>
        <dbReference type="EMBL" id="MBB6135601.1"/>
    </source>
</evidence>
<gene>
    <name evidence="1" type="ORF">HD842_003768</name>
</gene>
<dbReference type="Proteomes" id="UP000540787">
    <property type="component" value="Unassembled WGS sequence"/>
</dbReference>
<protein>
    <recommendedName>
        <fullName evidence="3">BPSL0067 family protein</fullName>
    </recommendedName>
</protein>
<dbReference type="InterPro" id="IPR047746">
    <property type="entry name" value="Dae2/Tae2-like"/>
</dbReference>
<evidence type="ECO:0000313" key="2">
    <source>
        <dbReference type="Proteomes" id="UP000540787"/>
    </source>
</evidence>
<name>A0A7W9X352_9BURK</name>
<dbReference type="NCBIfam" id="NF033857">
    <property type="entry name" value="BPSL0067_fam"/>
    <property type="match status" value="1"/>
</dbReference>
<dbReference type="EMBL" id="JACHBX010000004">
    <property type="protein sequence ID" value="MBB6135601.1"/>
    <property type="molecule type" value="Genomic_DNA"/>
</dbReference>
<sequence>MPRSIIYQGDLEALEQTWAGKYVANGECARLPQELTVVGHTSQWQPGAKVIDVRSLQPGTVIANFVFENGKARYPNKHGWHAGLFRRFENGAVMINGMPCVFSMIDQYRGKTVAARGLGSLTPAFRKAYPRFATPSNNADEFYVVMVP</sequence>
<comment type="caution">
    <text evidence="1">The sequence shown here is derived from an EMBL/GenBank/DDBJ whole genome shotgun (WGS) entry which is preliminary data.</text>
</comment>
<dbReference type="RefSeq" id="WP_183556263.1">
    <property type="nucleotide sequence ID" value="NZ_JACHBX010000004.1"/>
</dbReference>
<keyword evidence="2" id="KW-1185">Reference proteome</keyword>
<reference evidence="1 2" key="1">
    <citation type="submission" date="2020-08" db="EMBL/GenBank/DDBJ databases">
        <title>The Agave Microbiome: Exploring the role of microbial communities in plant adaptations to desert environments.</title>
        <authorList>
            <person name="Partida-Martinez L.P."/>
        </authorList>
    </citation>
    <scope>NUCLEOTIDE SEQUENCE [LARGE SCALE GENOMIC DNA]</scope>
    <source>
        <strain evidence="1 2">AT3.2</strain>
    </source>
</reference>
<dbReference type="AlphaFoldDB" id="A0A7W9X352"/>
<proteinExistence type="predicted"/>
<organism evidence="1 2">
    <name type="scientific">Massilia aurea</name>
    <dbReference type="NCBI Taxonomy" id="373040"/>
    <lineage>
        <taxon>Bacteria</taxon>
        <taxon>Pseudomonadati</taxon>
        <taxon>Pseudomonadota</taxon>
        <taxon>Betaproteobacteria</taxon>
        <taxon>Burkholderiales</taxon>
        <taxon>Oxalobacteraceae</taxon>
        <taxon>Telluria group</taxon>
        <taxon>Massilia</taxon>
    </lineage>
</organism>
<evidence type="ECO:0008006" key="3">
    <source>
        <dbReference type="Google" id="ProtNLM"/>
    </source>
</evidence>